<evidence type="ECO:0000256" key="1">
    <source>
        <dbReference type="SAM" id="Phobius"/>
    </source>
</evidence>
<evidence type="ECO:0000313" key="4">
    <source>
        <dbReference type="EMBL" id="MBO8457566.1"/>
    </source>
</evidence>
<evidence type="ECO:0000313" key="5">
    <source>
        <dbReference type="Proteomes" id="UP000823638"/>
    </source>
</evidence>
<comment type="caution">
    <text evidence="4">The sequence shown here is derived from an EMBL/GenBank/DDBJ whole genome shotgun (WGS) entry which is preliminary data.</text>
</comment>
<gene>
    <name evidence="4" type="ORF">IAA81_04975</name>
</gene>
<dbReference type="EMBL" id="JADIMM010000070">
    <property type="protein sequence ID" value="MBO8457566.1"/>
    <property type="molecule type" value="Genomic_DNA"/>
</dbReference>
<feature type="transmembrane region" description="Helical" evidence="1">
    <location>
        <begin position="442"/>
        <end position="467"/>
    </location>
</feature>
<organism evidence="4 5">
    <name type="scientific">Candidatus Gallitreponema excrementavium</name>
    <dbReference type="NCBI Taxonomy" id="2840840"/>
    <lineage>
        <taxon>Bacteria</taxon>
        <taxon>Pseudomonadati</taxon>
        <taxon>Spirochaetota</taxon>
        <taxon>Spirochaetia</taxon>
        <taxon>Spirochaetales</taxon>
        <taxon>Candidatus Gallitreponema</taxon>
    </lineage>
</organism>
<dbReference type="AlphaFoldDB" id="A0A9D9HPA4"/>
<feature type="domain" description="ABC-type uncharacterised transport system" evidence="2">
    <location>
        <begin position="195"/>
        <end position="390"/>
    </location>
</feature>
<proteinExistence type="predicted"/>
<reference evidence="4" key="1">
    <citation type="submission" date="2020-10" db="EMBL/GenBank/DDBJ databases">
        <authorList>
            <person name="Gilroy R."/>
        </authorList>
    </citation>
    <scope>NUCLEOTIDE SEQUENCE</scope>
    <source>
        <strain evidence="4">10532</strain>
    </source>
</reference>
<dbReference type="InterPro" id="IPR055396">
    <property type="entry name" value="DUF7088"/>
</dbReference>
<keyword evidence="1" id="KW-0472">Membrane</keyword>
<dbReference type="Proteomes" id="UP000823638">
    <property type="component" value="Unassembled WGS sequence"/>
</dbReference>
<dbReference type="Pfam" id="PF09822">
    <property type="entry name" value="ABC_transp_aux"/>
    <property type="match status" value="1"/>
</dbReference>
<name>A0A9D9HPA4_9SPIR</name>
<feature type="domain" description="DUF7088" evidence="3">
    <location>
        <begin position="20"/>
        <end position="120"/>
    </location>
</feature>
<sequence>MVLLLGVVSVYSFQFDLTSGKIYSVTDYSKRFLSGLPDYLTVSFFYSDKLSKSFPYKDSILRILNEFQKLSDGKITVLNINPDTPDGKRKAENYGLIPHQIMSVQSSSEIYEVVYSGIVLEYRGQVLTIPIILTPENLEYEFISKVTRLVEPKDYRVVFFNCTGWEDSLFNYAYEVLYNEGIDILFNPANYEETVNCQVLVVFGDTNVSTEQEEIINRWVKDGKKSLFAISPAGIDIAGNWVSRPKEESRFQILFNLFGLSLKNNFVLDYSNVRLALLNKNGTGYDMFNYPFWPRVIPSGNSVILNGLSSIDFFWPGYIETEPNYDLKITPLAETGKLSWLDEITAGTDPYQDFQADQETMGEHLIAVSSENKNSELILVADELFVSNLIESSNGVFNLYFFSQAVQHLLGLDDILSLKKNYLIYNPLIFSGQSEDNSKTIMNIYLCLFLLIPLLIVFIFILVRFYIKKYGK</sequence>
<protein>
    <submittedName>
        <fullName evidence="4">GldG family protein</fullName>
    </submittedName>
</protein>
<dbReference type="Pfam" id="PF23357">
    <property type="entry name" value="DUF7088"/>
    <property type="match status" value="1"/>
</dbReference>
<accession>A0A9D9HPA4</accession>
<evidence type="ECO:0000259" key="2">
    <source>
        <dbReference type="Pfam" id="PF09822"/>
    </source>
</evidence>
<keyword evidence="1" id="KW-1133">Transmembrane helix</keyword>
<keyword evidence="1" id="KW-0812">Transmembrane</keyword>
<dbReference type="InterPro" id="IPR019196">
    <property type="entry name" value="ABC_transp_unknown"/>
</dbReference>
<reference evidence="4" key="2">
    <citation type="journal article" date="2021" name="PeerJ">
        <title>Extensive microbial diversity within the chicken gut microbiome revealed by metagenomics and culture.</title>
        <authorList>
            <person name="Gilroy R."/>
            <person name="Ravi A."/>
            <person name="Getino M."/>
            <person name="Pursley I."/>
            <person name="Horton D.L."/>
            <person name="Alikhan N.F."/>
            <person name="Baker D."/>
            <person name="Gharbi K."/>
            <person name="Hall N."/>
            <person name="Watson M."/>
            <person name="Adriaenssens E.M."/>
            <person name="Foster-Nyarko E."/>
            <person name="Jarju S."/>
            <person name="Secka A."/>
            <person name="Antonio M."/>
            <person name="Oren A."/>
            <person name="Chaudhuri R.R."/>
            <person name="La Ragione R."/>
            <person name="Hildebrand F."/>
            <person name="Pallen M.J."/>
        </authorList>
    </citation>
    <scope>NUCLEOTIDE SEQUENCE</scope>
    <source>
        <strain evidence="4">10532</strain>
    </source>
</reference>
<evidence type="ECO:0000259" key="3">
    <source>
        <dbReference type="Pfam" id="PF23357"/>
    </source>
</evidence>